<keyword evidence="5" id="KW-1185">Reference proteome</keyword>
<evidence type="ECO:0000256" key="1">
    <source>
        <dbReference type="SAM" id="Coils"/>
    </source>
</evidence>
<dbReference type="KEGG" id="sre:PTSG_12078"/>
<dbReference type="GO" id="GO:0000981">
    <property type="term" value="F:DNA-binding transcription factor activity, RNA polymerase II-specific"/>
    <property type="evidence" value="ECO:0007669"/>
    <property type="project" value="TreeGrafter"/>
</dbReference>
<evidence type="ECO:0000313" key="5">
    <source>
        <dbReference type="Proteomes" id="UP000007799"/>
    </source>
</evidence>
<feature type="compositionally biased region" description="Basic and acidic residues" evidence="2">
    <location>
        <begin position="282"/>
        <end position="296"/>
    </location>
</feature>
<gene>
    <name evidence="4" type="ORF">PTSG_12078</name>
</gene>
<feature type="compositionally biased region" description="Low complexity" evidence="2">
    <location>
        <begin position="353"/>
        <end position="375"/>
    </location>
</feature>
<protein>
    <recommendedName>
        <fullName evidence="3">BZIP domain-containing protein</fullName>
    </recommendedName>
</protein>
<dbReference type="InterPro" id="IPR046347">
    <property type="entry name" value="bZIP_sf"/>
</dbReference>
<feature type="compositionally biased region" description="Low complexity" evidence="2">
    <location>
        <begin position="226"/>
        <end position="240"/>
    </location>
</feature>
<accession>F2U5B4</accession>
<feature type="compositionally biased region" description="Low complexity" evidence="2">
    <location>
        <begin position="124"/>
        <end position="146"/>
    </location>
</feature>
<dbReference type="PROSITE" id="PS50217">
    <property type="entry name" value="BZIP"/>
    <property type="match status" value="1"/>
</dbReference>
<evidence type="ECO:0000256" key="2">
    <source>
        <dbReference type="SAM" id="MobiDB-lite"/>
    </source>
</evidence>
<feature type="compositionally biased region" description="Low complexity" evidence="2">
    <location>
        <begin position="251"/>
        <end position="267"/>
    </location>
</feature>
<dbReference type="OMA" id="NQISHPW"/>
<dbReference type="Proteomes" id="UP000007799">
    <property type="component" value="Unassembled WGS sequence"/>
</dbReference>
<feature type="region of interest" description="Disordered" evidence="2">
    <location>
        <begin position="124"/>
        <end position="296"/>
    </location>
</feature>
<dbReference type="AlphaFoldDB" id="F2U5B4"/>
<feature type="coiled-coil region" evidence="1">
    <location>
        <begin position="298"/>
        <end position="336"/>
    </location>
</feature>
<feature type="region of interest" description="Disordered" evidence="2">
    <location>
        <begin position="36"/>
        <end position="89"/>
    </location>
</feature>
<dbReference type="STRING" id="946362.F2U5B4"/>
<feature type="compositionally biased region" description="Basic residues" evidence="2">
    <location>
        <begin position="159"/>
        <end position="184"/>
    </location>
</feature>
<feature type="compositionally biased region" description="Low complexity" evidence="2">
    <location>
        <begin position="187"/>
        <end position="214"/>
    </location>
</feature>
<dbReference type="OrthoDB" id="10039716at2759"/>
<dbReference type="InterPro" id="IPR031106">
    <property type="entry name" value="C/EBP"/>
</dbReference>
<keyword evidence="1" id="KW-0175">Coiled coil</keyword>
<dbReference type="Pfam" id="PF07716">
    <property type="entry name" value="bZIP_2"/>
    <property type="match status" value="1"/>
</dbReference>
<name>F2U5B4_SALR5</name>
<dbReference type="CDD" id="cd14693">
    <property type="entry name" value="bZIP_CEBP"/>
    <property type="match status" value="1"/>
</dbReference>
<evidence type="ECO:0000313" key="4">
    <source>
        <dbReference type="EMBL" id="EGD83130.1"/>
    </source>
</evidence>
<dbReference type="InParanoid" id="F2U5B4"/>
<dbReference type="GeneID" id="16076075"/>
<dbReference type="GO" id="GO:0000978">
    <property type="term" value="F:RNA polymerase II cis-regulatory region sequence-specific DNA binding"/>
    <property type="evidence" value="ECO:0007669"/>
    <property type="project" value="TreeGrafter"/>
</dbReference>
<feature type="region of interest" description="Disordered" evidence="2">
    <location>
        <begin position="347"/>
        <end position="375"/>
    </location>
</feature>
<proteinExistence type="predicted"/>
<sequence>MSTAVTVTTTTAAPSACDYDTAGALLEMAKVAHQARVAPQVGTASTPQPPKHHHHAPAPAQAVPVGLGPTSTKMMSSLPPHQNLVSQPGFMGQAYPPHMAAAGLQLDAQAASYLHHLQYLHHWQSMQQQQPQPQQQQQPQPQQQQPSTTPAETMASKSSKPHKRDGRRAKRAPRAARGASKRSNRMATTATTTATTTTATVDAGTATASTAATAPMPDPCVEGVKPISNPSNSPGPSVSPAEPATPTQDVATSSATTSATPPTGSSSKANRRRKTQVPSHTAAEEAYRLKRARNNEAVRKCRIKKKQEMEERERLLKQYEQKVELLTARVRQLEQQLDQPRVCPHCGTSSICDAAQHSSPSSPASSGDGQSEQQA</sequence>
<dbReference type="SMART" id="SM00338">
    <property type="entry name" value="BRLZ"/>
    <property type="match status" value="1"/>
</dbReference>
<evidence type="ECO:0000259" key="3">
    <source>
        <dbReference type="PROSITE" id="PS50217"/>
    </source>
</evidence>
<dbReference type="GO" id="GO:0006351">
    <property type="term" value="P:DNA-templated transcription"/>
    <property type="evidence" value="ECO:0007669"/>
    <property type="project" value="InterPro"/>
</dbReference>
<dbReference type="RefSeq" id="XP_004995494.1">
    <property type="nucleotide sequence ID" value="XM_004995437.1"/>
</dbReference>
<feature type="compositionally biased region" description="Polar residues" evidence="2">
    <location>
        <begin position="69"/>
        <end position="86"/>
    </location>
</feature>
<dbReference type="EMBL" id="GL832962">
    <property type="protein sequence ID" value="EGD83130.1"/>
    <property type="molecule type" value="Genomic_DNA"/>
</dbReference>
<reference evidence="4" key="1">
    <citation type="submission" date="2009-08" db="EMBL/GenBank/DDBJ databases">
        <title>Annotation of Salpingoeca rosetta.</title>
        <authorList>
            <consortium name="The Broad Institute Genome Sequencing Platform"/>
            <person name="Russ C."/>
            <person name="Cuomo C."/>
            <person name="Burger G."/>
            <person name="Gray M.W."/>
            <person name="Holland P.W.H."/>
            <person name="King N."/>
            <person name="Lang F.B.F."/>
            <person name="Roger A.J."/>
            <person name="Ruiz-Trillo I."/>
            <person name="Young S.K."/>
            <person name="Zeng Q."/>
            <person name="Gargeya S."/>
            <person name="Alvarado L."/>
            <person name="Berlin A."/>
            <person name="Chapman S.B."/>
            <person name="Chen Z."/>
            <person name="Freedman E."/>
            <person name="Gellesch M."/>
            <person name="Goldberg J."/>
            <person name="Griggs A."/>
            <person name="Gujja S."/>
            <person name="Heilman E."/>
            <person name="Heiman D."/>
            <person name="Howarth C."/>
            <person name="Mehta T."/>
            <person name="Neiman D."/>
            <person name="Pearson M."/>
            <person name="Roberts A."/>
            <person name="Saif S."/>
            <person name="Shea T."/>
            <person name="Shenoy N."/>
            <person name="Sisk P."/>
            <person name="Stolte C."/>
            <person name="Sykes S."/>
            <person name="White J."/>
            <person name="Yandava C."/>
            <person name="Haas B."/>
            <person name="Nusbaum C."/>
            <person name="Birren B."/>
        </authorList>
    </citation>
    <scope>NUCLEOTIDE SEQUENCE [LARGE SCALE GENOMIC DNA]</scope>
    <source>
        <strain evidence="4">ATCC 50818</strain>
    </source>
</reference>
<feature type="domain" description="BZIP" evidence="3">
    <location>
        <begin position="284"/>
        <end position="339"/>
    </location>
</feature>
<dbReference type="InterPro" id="IPR004827">
    <property type="entry name" value="bZIP"/>
</dbReference>
<dbReference type="Gene3D" id="1.20.5.170">
    <property type="match status" value="1"/>
</dbReference>
<organism evidence="5">
    <name type="scientific">Salpingoeca rosetta (strain ATCC 50818 / BSB-021)</name>
    <dbReference type="NCBI Taxonomy" id="946362"/>
    <lineage>
        <taxon>Eukaryota</taxon>
        <taxon>Choanoflagellata</taxon>
        <taxon>Craspedida</taxon>
        <taxon>Salpingoecidae</taxon>
        <taxon>Salpingoeca</taxon>
    </lineage>
</organism>
<dbReference type="PANTHER" id="PTHR23334">
    <property type="entry name" value="CCAAT/ENHANCER BINDING PROTEIN"/>
    <property type="match status" value="1"/>
</dbReference>
<dbReference type="PANTHER" id="PTHR23334:SF20">
    <property type="entry name" value="BASIC LEUCINE ZIPPER 24"/>
    <property type="match status" value="1"/>
</dbReference>
<feature type="compositionally biased region" description="Polar residues" evidence="2">
    <location>
        <begin position="147"/>
        <end position="158"/>
    </location>
</feature>
<dbReference type="SUPFAM" id="SSF57959">
    <property type="entry name" value="Leucine zipper domain"/>
    <property type="match status" value="1"/>
</dbReference>